<feature type="region of interest" description="Disordered" evidence="1">
    <location>
        <begin position="547"/>
        <end position="571"/>
    </location>
</feature>
<feature type="compositionally biased region" description="Polar residues" evidence="1">
    <location>
        <begin position="1903"/>
        <end position="1919"/>
    </location>
</feature>
<feature type="compositionally biased region" description="Basic residues" evidence="1">
    <location>
        <begin position="617"/>
        <end position="628"/>
    </location>
</feature>
<dbReference type="Proteomes" id="UP000235965">
    <property type="component" value="Unassembled WGS sequence"/>
</dbReference>
<feature type="compositionally biased region" description="Polar residues" evidence="1">
    <location>
        <begin position="1928"/>
        <end position="1942"/>
    </location>
</feature>
<reference evidence="2 3" key="1">
    <citation type="submission" date="2017-12" db="EMBL/GenBank/DDBJ databases">
        <title>Hemimetabolous genomes reveal molecular basis of termite eusociality.</title>
        <authorList>
            <person name="Harrison M.C."/>
            <person name="Jongepier E."/>
            <person name="Robertson H.M."/>
            <person name="Arning N."/>
            <person name="Bitard-Feildel T."/>
            <person name="Chao H."/>
            <person name="Childers C.P."/>
            <person name="Dinh H."/>
            <person name="Doddapaneni H."/>
            <person name="Dugan S."/>
            <person name="Gowin J."/>
            <person name="Greiner C."/>
            <person name="Han Y."/>
            <person name="Hu H."/>
            <person name="Hughes D.S.T."/>
            <person name="Huylmans A.-K."/>
            <person name="Kemena C."/>
            <person name="Kremer L.P.M."/>
            <person name="Lee S.L."/>
            <person name="Lopez-Ezquerra A."/>
            <person name="Mallet L."/>
            <person name="Monroy-Kuhn J.M."/>
            <person name="Moser A."/>
            <person name="Murali S.C."/>
            <person name="Muzny D.M."/>
            <person name="Otani S."/>
            <person name="Piulachs M.-D."/>
            <person name="Poelchau M."/>
            <person name="Qu J."/>
            <person name="Schaub F."/>
            <person name="Wada-Katsumata A."/>
            <person name="Worley K.C."/>
            <person name="Xie Q."/>
            <person name="Ylla G."/>
            <person name="Poulsen M."/>
            <person name="Gibbs R.A."/>
            <person name="Schal C."/>
            <person name="Richards S."/>
            <person name="Belles X."/>
            <person name="Korb J."/>
            <person name="Bornberg-Bauer E."/>
        </authorList>
    </citation>
    <scope>NUCLEOTIDE SEQUENCE [LARGE SCALE GENOMIC DNA]</scope>
    <source>
        <tissue evidence="2">Whole body</tissue>
    </source>
</reference>
<feature type="region of interest" description="Disordered" evidence="1">
    <location>
        <begin position="596"/>
        <end position="631"/>
    </location>
</feature>
<feature type="compositionally biased region" description="Low complexity" evidence="1">
    <location>
        <begin position="547"/>
        <end position="556"/>
    </location>
</feature>
<feature type="non-terminal residue" evidence="2">
    <location>
        <position position="1"/>
    </location>
</feature>
<feature type="compositionally biased region" description="Low complexity" evidence="1">
    <location>
        <begin position="130"/>
        <end position="140"/>
    </location>
</feature>
<gene>
    <name evidence="2" type="ORF">B7P43_G05444</name>
</gene>
<feature type="compositionally biased region" description="Basic and acidic residues" evidence="1">
    <location>
        <begin position="2210"/>
        <end position="2221"/>
    </location>
</feature>
<feature type="compositionally biased region" description="Low complexity" evidence="1">
    <location>
        <begin position="2304"/>
        <end position="2313"/>
    </location>
</feature>
<sequence length="2908" mass="318901">QQNRHCQSLLQQLQDDGHILTKHQKEVFRRRKDDIPELYSSSIQPVQEDSIISESSQDTCDFAAPQRIIEPLRNSINVSEDNEPLITPSLKVLEPPSSLRRLADYRKKMMIDLEGSLVLAPISGNNSAGSESVPEEPVSSGTSHEIPGTHIQMKSEPPQSPLSLTLVSDECEPAPLPSNTRKLNLEFVAVRLPTPILAPSKDTPELQGTQLVHSQDISAKPEVAIRVSISTPPSTSVGNNIIDAPISLSLEEELTICNGVVMRSNEHGHSDAHNMLGSPVEVEEIVKLSASPLTIPTDKNVSPKMPGITSTVPGSKKSLLLETTNKSDNTGLVQKANSATKSPRRKPVVVNTENPLTNYFKPVSITLTADDDEIDSSRKGAARTIHLSIESSNSVNIPVPIPEPNVCQQSSEAAHDPQQIVSKHTEVLEDGQVPSASSVEIPCTTKENIIECEASDWRQVLSPVKVVVEKIEDFVLPKTFSALETTPPLNVEHDKELPSEVSSSSRRKTKSPLKRNAGDPKLPPFKSNSRMVQHVQTKQQCMEVMSKVKLSKSSSRLNKRKESGEMRPLKRSARIHGGKYASSGHVIKATMEEAIPGPETASGDRISPSLLPAASRRISRSKTKRKSGNTKSKIIENNMDVPQSEFSELSTSEGQHKPFLHSHGILDGVKGNRHNISKSCIPLSINDLNECGQVKIDENDSLPVCSKEKVIGVEIGKQNGYSSKKNIREVSGDTYKGSELSDSASTEAVDVEACRESMPNSAESLILHVEMQETGQEPVSHTVSNGVTSTSTNKEVKSAKTRDQNTFSNSKLFKSNCEAQADGVKFTKGNISDSNGALKVSPRKLEVTNTEVSKQDTVDPLQQVHDEMPASGVKISESGTSNSNDFVEVAVQNETVPNLETSADTGTSKDEAYNMLKEGCSKDIKPTAEGTDSHTSNESLTSIVNIDKRDVKSMLSEIKSNPCIEETSKLEVENEKEISSNEAVPELSVRCRKSTSKPKSSVTLLGSAGTEMNQEKLTNISGCQIGCSMKMDTLLGPEGLSAERSELQVTEVECGERNISNIQDNHSLVQTEDVCTNRRKRKVCRMGYEKGLKTMQVTLRSESSHLEQSSSDTTVIEDNLMSLPEDGREDCYTRNPEICAASTTTKETVLNVTKTTPPILAAIVTADTPSAMNILPTSVEKETEPVYSCDDQATKEGISEKLNESMSNFCKEDSSPVGKVVSGEKVVPKQRTRYSAVNKDKPRKLRSSTSKQMPLGSYVQVKMNRRVNKKSQISDQPKELGDRTRVEVSDVAVLSRKHLTEKDSKNKLDLKTSLEFAKTTSCVSESEVTLSCVEIPSATTDPEGAQTDSQKVTDSEDVIESSQDSSAALAFVVSRFPLIHKCSVSVRRINTTLEAGAKIDISQGDQKLMVLIPPDSRSPFKVCTPEKTTLNAVQEEKSEKTGIEAEKAHCSKLLSATRFLCGKHGPLNQLDSVQDKPDMPLVTNSSRDKSVQEPVSKVIVSKFTQNIPTTRNDIPKQRYKKQKCDHNILNVAKTDAAEPRSKEIVGILTSKECVPAVTSAGALRTKSRQWTSTMKREVSSPVINVSGPPNLRRRSSNTLKYVDNVLPVMDETARTKLKNTFNKHGTQDEIAPVTMSNASKQVSRQQFDKSKPMDTKEQSDLLRTDDSISATIRHDTLEFRCKADVSTIGKEDASKLRLKKQINIPRSEDGISSVCKEDALKPQSRQQKNKSVSMVNVSEVINEDMSEPHSKQQINISESENNVSAVNNVDTPKPQSKKQINISLSKGNILTVDSEDTPKFQSRQQNSALQCEESALRVYKEDTPKPEPRQQTDIYVPEDIVSTVSAEDIQKLQFDVQINASKSEDDILKTCKKKSLKSRSKQQINALVSESNVSSVRSEDISKLQSKQLVNTKSGSSDSAQEKEDTQKPQSKQVINTSTSENGILMVVNEDTPKPKSKQLMNASECDSSSILMPLKENIPKPRSKRKKSEDCGLTVVKEDALKLRAKDISIPESEVISVTDVTESRLKRHVHKSRVDIAVESDIPKFEPKQQVDILKDEGKNISVMESDASKPELNSSDCEENIIICVIEDTEELRPKQTGVNKKMNRESEFKGIVNIQGTKVGLRSSSEKVLITEEPIKDKTQHSVKPKCVSTNRCKRGRTKKAKEKDVLKLDHKTSSADDSSLTLHKIADKNLCMDNVSDITEASELKETSISKGDSKHSLPIQSRKRLADSNPVLREVHHGKVNSSLDDHIDTEGSKIKRLSENFENVNAKSTYDYSPMSSPSRTKFSNDGDNDKTPSPPSSKSLLSSPSSLLRAFASPLRSLELNQSHKSHHKPPSGGRAQYLVGLAVAVNDMESPQALSLVPPRKPEESRSIIVASPPSLPLSRKKLVYGMSDGDGASDASSLERPQSSTAGCETASSACISNLANVPCKRALKQPFGEEGTLPSKKTRVWFPDPEVSDTLLFYANDTVESGVGRMTGRELPCSETNMLPNTRRRRRCRTLFSSDADVHDESHVSVRSSNLTGIYGCAKEISTQSQSSPDLSGLASQGSVEEITTELLNSQDAFFPPLINCTHPIECVASRLTTHVMWTKALVVELTRKNICTIGDLSRLDEASINRLPIANPKISHAKAVLQDYMKSLEVESERSTNMKAGGTSRSDSVQLEPESVSSLEARQISAEDVVKFFLSNRGSLAAVLGEASKAGQCGVRLHQEMLSVFRGAGSSSEVTEESVDTEARSGRGTVSEHSFDELPQTEVMKYLVKHNPDGLCKVVSENSALASKVSQSYLQSQLASGHLSHKDFFDRLFSTGCKNTLLSAMQSYLMLKTSPEEIVEKLPAESVMQYVTSKLNLIDKVVLCIEGMMSDATTEIPADHYQKLVEAVANKVTQMEFTTIYYNITMANLRSK</sequence>
<feature type="region of interest" description="Disordered" evidence="1">
    <location>
        <begin position="490"/>
        <end position="531"/>
    </location>
</feature>
<evidence type="ECO:0000256" key="1">
    <source>
        <dbReference type="SAM" id="MobiDB-lite"/>
    </source>
</evidence>
<organism evidence="2 3">
    <name type="scientific">Cryptotermes secundus</name>
    <dbReference type="NCBI Taxonomy" id="105785"/>
    <lineage>
        <taxon>Eukaryota</taxon>
        <taxon>Metazoa</taxon>
        <taxon>Ecdysozoa</taxon>
        <taxon>Arthropoda</taxon>
        <taxon>Hexapoda</taxon>
        <taxon>Insecta</taxon>
        <taxon>Pterygota</taxon>
        <taxon>Neoptera</taxon>
        <taxon>Polyneoptera</taxon>
        <taxon>Dictyoptera</taxon>
        <taxon>Blattodea</taxon>
        <taxon>Blattoidea</taxon>
        <taxon>Termitoidae</taxon>
        <taxon>Kalotermitidae</taxon>
        <taxon>Cryptotermitinae</taxon>
        <taxon>Cryptotermes</taxon>
    </lineage>
</organism>
<dbReference type="EMBL" id="NEVH01013957">
    <property type="protein sequence ID" value="PNF28293.1"/>
    <property type="molecule type" value="Genomic_DNA"/>
</dbReference>
<dbReference type="CDD" id="cd14267">
    <property type="entry name" value="Rif1_CTD_C-II_like"/>
    <property type="match status" value="1"/>
</dbReference>
<feature type="compositionally biased region" description="Polar residues" evidence="1">
    <location>
        <begin position="1959"/>
        <end position="1971"/>
    </location>
</feature>
<proteinExistence type="predicted"/>
<feature type="compositionally biased region" description="Low complexity" evidence="1">
    <location>
        <begin position="1754"/>
        <end position="1769"/>
    </location>
</feature>
<evidence type="ECO:0000313" key="3">
    <source>
        <dbReference type="Proteomes" id="UP000235965"/>
    </source>
</evidence>
<evidence type="ECO:0000313" key="2">
    <source>
        <dbReference type="EMBL" id="PNF28293.1"/>
    </source>
</evidence>
<feature type="region of interest" description="Disordered" evidence="1">
    <location>
        <begin position="2275"/>
        <end position="2313"/>
    </location>
</feature>
<protein>
    <submittedName>
        <fullName evidence="2">Uncharacterized protein</fullName>
    </submittedName>
</protein>
<feature type="region of interest" description="Disordered" evidence="1">
    <location>
        <begin position="2648"/>
        <end position="2668"/>
    </location>
</feature>
<name>A0A2J7QIA5_9NEOP</name>
<feature type="compositionally biased region" description="Polar residues" evidence="1">
    <location>
        <begin position="1634"/>
        <end position="1645"/>
    </location>
</feature>
<feature type="compositionally biased region" description="Polar residues" evidence="1">
    <location>
        <begin position="2275"/>
        <end position="2289"/>
    </location>
</feature>
<dbReference type="OrthoDB" id="8195022at2759"/>
<feature type="region of interest" description="Disordered" evidence="1">
    <location>
        <begin position="1627"/>
        <end position="1661"/>
    </location>
</feature>
<feature type="region of interest" description="Disordered" evidence="1">
    <location>
        <begin position="1742"/>
        <end position="1777"/>
    </location>
</feature>
<feature type="compositionally biased region" description="Basic and acidic residues" evidence="1">
    <location>
        <begin position="1646"/>
        <end position="1661"/>
    </location>
</feature>
<feature type="region of interest" description="Disordered" evidence="1">
    <location>
        <begin position="1895"/>
        <end position="1991"/>
    </location>
</feature>
<feature type="region of interest" description="Disordered" evidence="1">
    <location>
        <begin position="125"/>
        <end position="161"/>
    </location>
</feature>
<keyword evidence="3" id="KW-1185">Reference proteome</keyword>
<accession>A0A2J7QIA5</accession>
<comment type="caution">
    <text evidence="2">The sequence shown here is derived from an EMBL/GenBank/DDBJ whole genome shotgun (WGS) entry which is preliminary data.</text>
</comment>
<feature type="region of interest" description="Disordered" evidence="1">
    <location>
        <begin position="2210"/>
        <end position="2254"/>
    </location>
</feature>
<feature type="compositionally biased region" description="Polar residues" evidence="1">
    <location>
        <begin position="2653"/>
        <end position="2668"/>
    </location>
</feature>